<reference evidence="2" key="1">
    <citation type="submission" date="2018-04" db="EMBL/GenBank/DDBJ databases">
        <title>Whole genome sequencing of Hypsizygus marmoreus.</title>
        <authorList>
            <person name="Choi I.-G."/>
            <person name="Min B."/>
            <person name="Kim J.-G."/>
            <person name="Kim S."/>
            <person name="Oh Y.-L."/>
            <person name="Kong W.-S."/>
            <person name="Park H."/>
            <person name="Jeong J."/>
            <person name="Song E.-S."/>
        </authorList>
    </citation>
    <scope>NUCLEOTIDE SEQUENCE [LARGE SCALE GENOMIC DNA]</scope>
    <source>
        <strain evidence="2">51987-8</strain>
    </source>
</reference>
<evidence type="ECO:0000313" key="3">
    <source>
        <dbReference type="Proteomes" id="UP000076154"/>
    </source>
</evidence>
<dbReference type="Proteomes" id="UP000076154">
    <property type="component" value="Unassembled WGS sequence"/>
</dbReference>
<dbReference type="EMBL" id="LUEZ02000010">
    <property type="protein sequence ID" value="RDB28965.1"/>
    <property type="molecule type" value="Genomic_DNA"/>
</dbReference>
<comment type="caution">
    <text evidence="2">The sequence shown here is derived from an EMBL/GenBank/DDBJ whole genome shotgun (WGS) entry which is preliminary data.</text>
</comment>
<evidence type="ECO:0000256" key="1">
    <source>
        <dbReference type="SAM" id="Phobius"/>
    </source>
</evidence>
<dbReference type="InParanoid" id="A0A369K8H9"/>
<dbReference type="AlphaFoldDB" id="A0A369K8H9"/>
<accession>A0A369K8H9</accession>
<sequence length="276" mass="29711">MWIHKLDVFERFGKLTSRHSPLPSILSTMFSVLVILWTMTLGVSSVIGLSIQAGTIIQLADGTSVQTGKTSNGLSWQASGILNQGCVDSTAFPIAITDCYSVSLSSDPAQNLDPSPGTPRQRIEFLTPGAADGTTHKFKWRYYLSSTVGTSSHFFHLMQLLSRGDGGPIVALDVVNGKISVQDFKRDCSTTGCPSIPLASFTDRTTVHFVTVTYGPNGRFDYVVKDASDQSNMLLRYTVTGAMGSDSSSNKFGTYRAAFSGMTAVRAAMGDFVDQT</sequence>
<dbReference type="OrthoDB" id="2538281at2759"/>
<keyword evidence="1" id="KW-0812">Transmembrane</keyword>
<keyword evidence="1" id="KW-1133">Transmembrane helix</keyword>
<name>A0A369K8H9_HYPMA</name>
<keyword evidence="3" id="KW-1185">Reference proteome</keyword>
<proteinExistence type="predicted"/>
<keyword evidence="1" id="KW-0472">Membrane</keyword>
<organism evidence="2 3">
    <name type="scientific">Hypsizygus marmoreus</name>
    <name type="common">White beech mushroom</name>
    <name type="synonym">Agaricus marmoreus</name>
    <dbReference type="NCBI Taxonomy" id="39966"/>
    <lineage>
        <taxon>Eukaryota</taxon>
        <taxon>Fungi</taxon>
        <taxon>Dikarya</taxon>
        <taxon>Basidiomycota</taxon>
        <taxon>Agaricomycotina</taxon>
        <taxon>Agaricomycetes</taxon>
        <taxon>Agaricomycetidae</taxon>
        <taxon>Agaricales</taxon>
        <taxon>Tricholomatineae</taxon>
        <taxon>Lyophyllaceae</taxon>
        <taxon>Hypsizygus</taxon>
    </lineage>
</organism>
<protein>
    <submittedName>
        <fullName evidence="2">Uncharacterized protein</fullName>
    </submittedName>
</protein>
<evidence type="ECO:0000313" key="2">
    <source>
        <dbReference type="EMBL" id="RDB28965.1"/>
    </source>
</evidence>
<gene>
    <name evidence="2" type="ORF">Hypma_015136</name>
</gene>
<feature type="transmembrane region" description="Helical" evidence="1">
    <location>
        <begin position="25"/>
        <end position="49"/>
    </location>
</feature>